<evidence type="ECO:0000259" key="1">
    <source>
        <dbReference type="Pfam" id="PF13401"/>
    </source>
</evidence>
<dbReference type="GO" id="GO:0016887">
    <property type="term" value="F:ATP hydrolysis activity"/>
    <property type="evidence" value="ECO:0007669"/>
    <property type="project" value="InterPro"/>
</dbReference>
<feature type="domain" description="ORC1/DEAH AAA+ ATPase" evidence="1">
    <location>
        <begin position="93"/>
        <end position="204"/>
    </location>
</feature>
<reference evidence="2" key="4">
    <citation type="submission" date="2024-05" db="EMBL/GenBank/DDBJ databases">
        <authorList>
            <person name="Sun Q."/>
            <person name="Zhou Y."/>
        </authorList>
    </citation>
    <scope>NUCLEOTIDE SEQUENCE</scope>
    <source>
        <strain evidence="2">CGMCC 1.15287</strain>
    </source>
</reference>
<name>A0A7W6P473_9SPHI</name>
<dbReference type="EMBL" id="JACIEF010000001">
    <property type="protein sequence ID" value="MBB4106657.1"/>
    <property type="molecule type" value="Genomic_DNA"/>
</dbReference>
<evidence type="ECO:0000313" key="3">
    <source>
        <dbReference type="EMBL" id="MBB4106657.1"/>
    </source>
</evidence>
<comment type="caution">
    <text evidence="3">The sequence shown here is derived from an EMBL/GenBank/DDBJ whole genome shotgun (WGS) entry which is preliminary data.</text>
</comment>
<reference evidence="3 4" key="3">
    <citation type="submission" date="2020-08" db="EMBL/GenBank/DDBJ databases">
        <title>Genomic Encyclopedia of Type Strains, Phase IV (KMG-IV): sequencing the most valuable type-strain genomes for metagenomic binning, comparative biology and taxonomic classification.</title>
        <authorList>
            <person name="Goeker M."/>
        </authorList>
    </citation>
    <scope>NUCLEOTIDE SEQUENCE [LARGE SCALE GENOMIC DNA]</scope>
    <source>
        <strain evidence="3 4">DSM 100774</strain>
    </source>
</reference>
<dbReference type="Proteomes" id="UP000532273">
    <property type="component" value="Unassembled WGS sequence"/>
</dbReference>
<dbReference type="RefSeq" id="WP_183759903.1">
    <property type="nucleotide sequence ID" value="NZ_BMHZ01000002.1"/>
</dbReference>
<dbReference type="InterPro" id="IPR027417">
    <property type="entry name" value="P-loop_NTPase"/>
</dbReference>
<protein>
    <recommendedName>
        <fullName evidence="1">ORC1/DEAH AAA+ ATPase domain-containing protein</fullName>
    </recommendedName>
</protein>
<dbReference type="Proteomes" id="UP000642938">
    <property type="component" value="Unassembled WGS sequence"/>
</dbReference>
<reference evidence="5" key="2">
    <citation type="journal article" date="2019" name="Int. J. Syst. Evol. Microbiol.">
        <title>The Global Catalogue of Microorganisms (GCM) 10K type strain sequencing project: providing services to taxonomists for standard genome sequencing and annotation.</title>
        <authorList>
            <consortium name="The Broad Institute Genomics Platform"/>
            <consortium name="The Broad Institute Genome Sequencing Center for Infectious Disease"/>
            <person name="Wu L."/>
            <person name="Ma J."/>
        </authorList>
    </citation>
    <scope>NUCLEOTIDE SEQUENCE [LARGE SCALE GENOMIC DNA]</scope>
    <source>
        <strain evidence="5">CGMCC 1.15287</strain>
    </source>
</reference>
<dbReference type="Pfam" id="PF13401">
    <property type="entry name" value="AAA_22"/>
    <property type="match status" value="1"/>
</dbReference>
<evidence type="ECO:0000313" key="5">
    <source>
        <dbReference type="Proteomes" id="UP000642938"/>
    </source>
</evidence>
<keyword evidence="5" id="KW-1185">Reference proteome</keyword>
<dbReference type="AlphaFoldDB" id="A0A7W6P473"/>
<gene>
    <name evidence="2" type="ORF">GCM10007422_17740</name>
    <name evidence="3" type="ORF">GGQ60_000617</name>
</gene>
<dbReference type="Gene3D" id="3.40.50.300">
    <property type="entry name" value="P-loop containing nucleotide triphosphate hydrolases"/>
    <property type="match status" value="1"/>
</dbReference>
<reference evidence="2" key="1">
    <citation type="journal article" date="2014" name="Int. J. Syst. Evol. Microbiol.">
        <title>Complete genome of a new Firmicutes species belonging to the dominant human colonic microbiota ('Ruminococcus bicirculans') reveals two chromosomes and a selective capacity to utilize plant glucans.</title>
        <authorList>
            <consortium name="NISC Comparative Sequencing Program"/>
            <person name="Wegmann U."/>
            <person name="Louis P."/>
            <person name="Goesmann A."/>
            <person name="Henrissat B."/>
            <person name="Duncan S.H."/>
            <person name="Flint H.J."/>
        </authorList>
    </citation>
    <scope>NUCLEOTIDE SEQUENCE</scope>
    <source>
        <strain evidence="2">CGMCC 1.15287</strain>
    </source>
</reference>
<dbReference type="InterPro" id="IPR049945">
    <property type="entry name" value="AAA_22"/>
</dbReference>
<dbReference type="SUPFAM" id="SSF52540">
    <property type="entry name" value="P-loop containing nucleoside triphosphate hydrolases"/>
    <property type="match status" value="1"/>
</dbReference>
<proteinExistence type="predicted"/>
<evidence type="ECO:0000313" key="4">
    <source>
        <dbReference type="Proteomes" id="UP000532273"/>
    </source>
</evidence>
<evidence type="ECO:0000313" key="2">
    <source>
        <dbReference type="EMBL" id="GGH02973.1"/>
    </source>
</evidence>
<sequence length="280" mass="31865">MDHLTKQQISDQLRKRVEATSGNKVATALKISPATISHMLGGKWENISPEMWRSVQKQLEPGNKGWMFVETKEATRLKSILSDCKEHSMVFGICAPAGFGKSEITKAFTEQENVFKINCNEFFNRKTFLAELLEQMHQDNGGYSINEMLNKVIKKVNQMDSPVIILDEADKLSDQVLFFFITLYNALQDKCGLILIATDHLEKRIKRGVDSNKKGYKEIFSRLGRRFVNFPAYSLASIKQIVRANGIDDEETVNMIVNDCESDIRRVKRLVLARRLEGAA</sequence>
<accession>A0A7W6P473</accession>
<dbReference type="EMBL" id="BMHZ01000002">
    <property type="protein sequence ID" value="GGH02973.1"/>
    <property type="molecule type" value="Genomic_DNA"/>
</dbReference>
<organism evidence="3 4">
    <name type="scientific">Pedobacter zeae</name>
    <dbReference type="NCBI Taxonomy" id="1737356"/>
    <lineage>
        <taxon>Bacteria</taxon>
        <taxon>Pseudomonadati</taxon>
        <taxon>Bacteroidota</taxon>
        <taxon>Sphingobacteriia</taxon>
        <taxon>Sphingobacteriales</taxon>
        <taxon>Sphingobacteriaceae</taxon>
        <taxon>Pedobacter</taxon>
    </lineage>
</organism>